<dbReference type="Proteomes" id="UP000672602">
    <property type="component" value="Unassembled WGS sequence"/>
</dbReference>
<comment type="caution">
    <text evidence="3">The sequence shown here is derived from an EMBL/GenBank/DDBJ whole genome shotgun (WGS) entry which is preliminary data.</text>
</comment>
<dbReference type="InterPro" id="IPR006660">
    <property type="entry name" value="Arsenate_reductase-like"/>
</dbReference>
<evidence type="ECO:0000256" key="2">
    <source>
        <dbReference type="PROSITE-ProRule" id="PRU01282"/>
    </source>
</evidence>
<dbReference type="Pfam" id="PF03960">
    <property type="entry name" value="ArsC"/>
    <property type="match status" value="1"/>
</dbReference>
<gene>
    <name evidence="3" type="ORF">KAJ83_12745</name>
</gene>
<dbReference type="InterPro" id="IPR036249">
    <property type="entry name" value="Thioredoxin-like_sf"/>
</dbReference>
<sequence length="117" mass="12529">MPKVYGLRNCDSCKTAVKALKGAGIDYEFVDFKKMPPDTETTMRWAEGVGAAKLVNRGGTTWRKLDEGQQALADATEGAAMLVKDNPSLAKRPVIEHDDGSVTVGFDGSVKAKLGID</sequence>
<dbReference type="Gene3D" id="3.40.30.10">
    <property type="entry name" value="Glutaredoxin"/>
    <property type="match status" value="1"/>
</dbReference>
<keyword evidence="4" id="KW-1185">Reference proteome</keyword>
<dbReference type="SUPFAM" id="SSF52833">
    <property type="entry name" value="Thioredoxin-like"/>
    <property type="match status" value="1"/>
</dbReference>
<reference evidence="3" key="1">
    <citation type="submission" date="2021-04" db="EMBL/GenBank/DDBJ databases">
        <authorList>
            <person name="Zhang D.-C."/>
        </authorList>
    </citation>
    <scope>NUCLEOTIDE SEQUENCE</scope>
    <source>
        <strain evidence="3">CGMCC 1.15697</strain>
    </source>
</reference>
<name>A0A8J7S374_9PROT</name>
<dbReference type="EMBL" id="JAGMWN010000005">
    <property type="protein sequence ID" value="MBP5857879.1"/>
    <property type="molecule type" value="Genomic_DNA"/>
</dbReference>
<dbReference type="AlphaFoldDB" id="A0A8J7S374"/>
<comment type="similarity">
    <text evidence="1 2">Belongs to the ArsC family.</text>
</comment>
<evidence type="ECO:0000256" key="1">
    <source>
        <dbReference type="ARBA" id="ARBA00007198"/>
    </source>
</evidence>
<dbReference type="PANTHER" id="PTHR30041:SF8">
    <property type="entry name" value="PROTEIN YFFB"/>
    <property type="match status" value="1"/>
</dbReference>
<dbReference type="PROSITE" id="PS51353">
    <property type="entry name" value="ARSC"/>
    <property type="match status" value="1"/>
</dbReference>
<protein>
    <submittedName>
        <fullName evidence="3">Arsenate reductase</fullName>
    </submittedName>
</protein>
<organism evidence="3 4">
    <name type="scientific">Marivibrio halodurans</name>
    <dbReference type="NCBI Taxonomy" id="2039722"/>
    <lineage>
        <taxon>Bacteria</taxon>
        <taxon>Pseudomonadati</taxon>
        <taxon>Pseudomonadota</taxon>
        <taxon>Alphaproteobacteria</taxon>
        <taxon>Rhodospirillales</taxon>
        <taxon>Rhodospirillaceae</taxon>
        <taxon>Marivibrio</taxon>
    </lineage>
</organism>
<proteinExistence type="inferred from homology"/>
<evidence type="ECO:0000313" key="3">
    <source>
        <dbReference type="EMBL" id="MBP5857879.1"/>
    </source>
</evidence>
<dbReference type="PANTHER" id="PTHR30041">
    <property type="entry name" value="ARSENATE REDUCTASE"/>
    <property type="match status" value="1"/>
</dbReference>
<dbReference type="RefSeq" id="WP_210682452.1">
    <property type="nucleotide sequence ID" value="NZ_JAGMWN010000005.1"/>
</dbReference>
<evidence type="ECO:0000313" key="4">
    <source>
        <dbReference type="Proteomes" id="UP000672602"/>
    </source>
</evidence>
<accession>A0A8J7S374</accession>